<keyword evidence="5" id="KW-0547">Nucleotide-binding</keyword>
<dbReference type="Gene3D" id="3.30.565.10">
    <property type="entry name" value="Histidine kinase-like ATPase, C-terminal domain"/>
    <property type="match status" value="1"/>
</dbReference>
<dbReference type="PANTHER" id="PTHR43065">
    <property type="entry name" value="SENSOR HISTIDINE KINASE"/>
    <property type="match status" value="1"/>
</dbReference>
<feature type="transmembrane region" description="Helical" evidence="9">
    <location>
        <begin position="34"/>
        <end position="50"/>
    </location>
</feature>
<dbReference type="SUPFAM" id="SSF55874">
    <property type="entry name" value="ATPase domain of HSP90 chaperone/DNA topoisomerase II/histidine kinase"/>
    <property type="match status" value="1"/>
</dbReference>
<dbReference type="InterPro" id="IPR004358">
    <property type="entry name" value="Sig_transdc_His_kin-like_C"/>
</dbReference>
<name>A0A1H0TYM9_PSERE</name>
<keyword evidence="8" id="KW-0902">Two-component regulatory system</keyword>
<feature type="transmembrane region" description="Helical" evidence="9">
    <location>
        <begin position="82"/>
        <end position="104"/>
    </location>
</feature>
<keyword evidence="4" id="KW-0808">Transferase</keyword>
<keyword evidence="9" id="KW-1133">Transmembrane helix</keyword>
<dbReference type="RefSeq" id="WP_231977874.1">
    <property type="nucleotide sequence ID" value="NZ_LT629709.1"/>
</dbReference>
<evidence type="ECO:0000256" key="6">
    <source>
        <dbReference type="ARBA" id="ARBA00022777"/>
    </source>
</evidence>
<accession>A0A1H0TYM9</accession>
<evidence type="ECO:0000259" key="10">
    <source>
        <dbReference type="PROSITE" id="PS50109"/>
    </source>
</evidence>
<feature type="domain" description="Histidine kinase" evidence="10">
    <location>
        <begin position="152"/>
        <end position="367"/>
    </location>
</feature>
<dbReference type="PROSITE" id="PS50109">
    <property type="entry name" value="HIS_KIN"/>
    <property type="match status" value="1"/>
</dbReference>
<evidence type="ECO:0000256" key="3">
    <source>
        <dbReference type="ARBA" id="ARBA00022553"/>
    </source>
</evidence>
<organism evidence="11 12">
    <name type="scientific">Pseudomonas reinekei</name>
    <dbReference type="NCBI Taxonomy" id="395598"/>
    <lineage>
        <taxon>Bacteria</taxon>
        <taxon>Pseudomonadati</taxon>
        <taxon>Pseudomonadota</taxon>
        <taxon>Gammaproteobacteria</taxon>
        <taxon>Pseudomonadales</taxon>
        <taxon>Pseudomonadaceae</taxon>
        <taxon>Pseudomonas</taxon>
    </lineage>
</organism>
<keyword evidence="7" id="KW-0067">ATP-binding</keyword>
<evidence type="ECO:0000256" key="8">
    <source>
        <dbReference type="ARBA" id="ARBA00023012"/>
    </source>
</evidence>
<evidence type="ECO:0000313" key="11">
    <source>
        <dbReference type="EMBL" id="SDP58788.1"/>
    </source>
</evidence>
<dbReference type="SUPFAM" id="SSF47384">
    <property type="entry name" value="Homodimeric domain of signal transducing histidine kinase"/>
    <property type="match status" value="1"/>
</dbReference>
<dbReference type="InterPro" id="IPR005467">
    <property type="entry name" value="His_kinase_dom"/>
</dbReference>
<keyword evidence="9" id="KW-0812">Transmembrane</keyword>
<dbReference type="Gene3D" id="1.10.287.130">
    <property type="match status" value="1"/>
</dbReference>
<dbReference type="EC" id="2.7.13.3" evidence="2"/>
<protein>
    <recommendedName>
        <fullName evidence="2">histidine kinase</fullName>
        <ecNumber evidence="2">2.7.13.3</ecNumber>
    </recommendedName>
</protein>
<dbReference type="GO" id="GO:0042802">
    <property type="term" value="F:identical protein binding"/>
    <property type="evidence" value="ECO:0007669"/>
    <property type="project" value="UniProtKB-ARBA"/>
</dbReference>
<comment type="catalytic activity">
    <reaction evidence="1">
        <text>ATP + protein L-histidine = ADP + protein N-phospho-L-histidine.</text>
        <dbReference type="EC" id="2.7.13.3"/>
    </reaction>
</comment>
<dbReference type="InterPro" id="IPR036890">
    <property type="entry name" value="HATPase_C_sf"/>
</dbReference>
<dbReference type="InterPro" id="IPR003594">
    <property type="entry name" value="HATPase_dom"/>
</dbReference>
<proteinExistence type="predicted"/>
<sequence length="374" mass="40961">MLNVMSGFPRARAKCLALWATTSAIFFVDTFTELNVAVAVLYVLVIMMAMDTCSIRGLRRVALTCAVLTAAGFFVSHHEHPFSAALARCLVSLTAIGIATWLALKNRRTSDELQKQFSLLAHTHDVEAQLHRAQIELAHICRNTTMGELSASIAHEVNQPLAAITSSAEAAQRWLDRPVPDLKEAGAAIARAASNARRAAEVIKRIRDLTRKSDPHYEELDLQSVVADSLALLEREIQSHQVRLLCTFARHSPKVSGDRIQLQQVVINLIINSLHAMSGHRDSPGELHVGVYWQEDRAVVRVHDNGPGIDQQHLALLFDAFFTTKEDGMGIGLSICRSIIELHGGSIRADSQPNQGATFSFSLPLSTANSQPSS</sequence>
<dbReference type="Pfam" id="PF00512">
    <property type="entry name" value="HisKA"/>
    <property type="match status" value="1"/>
</dbReference>
<evidence type="ECO:0000256" key="4">
    <source>
        <dbReference type="ARBA" id="ARBA00022679"/>
    </source>
</evidence>
<evidence type="ECO:0000256" key="9">
    <source>
        <dbReference type="SAM" id="Phobius"/>
    </source>
</evidence>
<reference evidence="11 12" key="1">
    <citation type="submission" date="2016-10" db="EMBL/GenBank/DDBJ databases">
        <authorList>
            <person name="de Groot N.N."/>
        </authorList>
    </citation>
    <scope>NUCLEOTIDE SEQUENCE [LARGE SCALE GENOMIC DNA]</scope>
    <source>
        <strain evidence="11 12">BS3776</strain>
    </source>
</reference>
<evidence type="ECO:0000256" key="1">
    <source>
        <dbReference type="ARBA" id="ARBA00000085"/>
    </source>
</evidence>
<dbReference type="CDD" id="cd00082">
    <property type="entry name" value="HisKA"/>
    <property type="match status" value="1"/>
</dbReference>
<evidence type="ECO:0000256" key="2">
    <source>
        <dbReference type="ARBA" id="ARBA00012438"/>
    </source>
</evidence>
<dbReference type="SMART" id="SM00388">
    <property type="entry name" value="HisKA"/>
    <property type="match status" value="1"/>
</dbReference>
<dbReference type="PRINTS" id="PR00344">
    <property type="entry name" value="BCTRLSENSOR"/>
</dbReference>
<evidence type="ECO:0000256" key="5">
    <source>
        <dbReference type="ARBA" id="ARBA00022741"/>
    </source>
</evidence>
<dbReference type="PANTHER" id="PTHR43065:SF10">
    <property type="entry name" value="PEROXIDE STRESS-ACTIVATED HISTIDINE KINASE MAK3"/>
    <property type="match status" value="1"/>
</dbReference>
<dbReference type="GO" id="GO:0000155">
    <property type="term" value="F:phosphorelay sensor kinase activity"/>
    <property type="evidence" value="ECO:0007669"/>
    <property type="project" value="InterPro"/>
</dbReference>
<keyword evidence="6 11" id="KW-0418">Kinase</keyword>
<keyword evidence="3" id="KW-0597">Phosphoprotein</keyword>
<dbReference type="Pfam" id="PF02518">
    <property type="entry name" value="HATPase_c"/>
    <property type="match status" value="1"/>
</dbReference>
<dbReference type="AlphaFoldDB" id="A0A1H0TYM9"/>
<feature type="transmembrane region" description="Helical" evidence="9">
    <location>
        <begin position="57"/>
        <end position="76"/>
    </location>
</feature>
<dbReference type="GO" id="GO:0005524">
    <property type="term" value="F:ATP binding"/>
    <property type="evidence" value="ECO:0007669"/>
    <property type="project" value="UniProtKB-KW"/>
</dbReference>
<gene>
    <name evidence="11" type="ORF">SAMN04490202_5006</name>
</gene>
<dbReference type="InterPro" id="IPR036097">
    <property type="entry name" value="HisK_dim/P_sf"/>
</dbReference>
<dbReference type="FunFam" id="3.30.565.10:FF:000042">
    <property type="entry name" value="Two-component sensor histidine kinase KdpD"/>
    <property type="match status" value="1"/>
</dbReference>
<evidence type="ECO:0000313" key="12">
    <source>
        <dbReference type="Proteomes" id="UP000198549"/>
    </source>
</evidence>
<dbReference type="SMART" id="SM00387">
    <property type="entry name" value="HATPase_c"/>
    <property type="match status" value="1"/>
</dbReference>
<dbReference type="EMBL" id="LT629709">
    <property type="protein sequence ID" value="SDP58788.1"/>
    <property type="molecule type" value="Genomic_DNA"/>
</dbReference>
<dbReference type="InterPro" id="IPR003661">
    <property type="entry name" value="HisK_dim/P_dom"/>
</dbReference>
<evidence type="ECO:0000256" key="7">
    <source>
        <dbReference type="ARBA" id="ARBA00022840"/>
    </source>
</evidence>
<keyword evidence="9" id="KW-0472">Membrane</keyword>
<dbReference type="Proteomes" id="UP000198549">
    <property type="component" value="Chromosome I"/>
</dbReference>